<organism evidence="2 3">
    <name type="scientific">Helicobacter mehlei</name>
    <dbReference type="NCBI Taxonomy" id="2316080"/>
    <lineage>
        <taxon>Bacteria</taxon>
        <taxon>Pseudomonadati</taxon>
        <taxon>Campylobacterota</taxon>
        <taxon>Epsilonproteobacteria</taxon>
        <taxon>Campylobacterales</taxon>
        <taxon>Helicobacteraceae</taxon>
        <taxon>Helicobacter</taxon>
    </lineage>
</organism>
<dbReference type="AlphaFoldDB" id="A0A553V3P3"/>
<reference evidence="2 3" key="1">
    <citation type="submission" date="2019-07" db="EMBL/GenBank/DDBJ databases">
        <title>Helicobacter labacensis sp. nov., Helicobacter mehlei sp. nov. and Helicobacter vulpis sp. nov., isolated from gastric mucosa of red fox (Vulpis vulpis).</title>
        <authorList>
            <person name="Kusar D."/>
            <person name="Gruntar I."/>
            <person name="Pate M."/>
            <person name="Zajc U."/>
            <person name="Ocepek M."/>
        </authorList>
    </citation>
    <scope>NUCLEOTIDE SEQUENCE [LARGE SCALE GENOMIC DNA]</scope>
    <source>
        <strain evidence="2 3">L8b</strain>
    </source>
</reference>
<protein>
    <submittedName>
        <fullName evidence="2">DUF262 domain-containing protein</fullName>
    </submittedName>
</protein>
<reference evidence="2 3" key="3">
    <citation type="submission" date="2019-07" db="EMBL/GenBank/DDBJ databases">
        <authorList>
            <person name="Papic B."/>
        </authorList>
    </citation>
    <scope>NUCLEOTIDE SEQUENCE [LARGE SCALE GENOMIC DNA]</scope>
    <source>
        <strain evidence="2 3">L8b</strain>
    </source>
</reference>
<keyword evidence="3" id="KW-1185">Reference proteome</keyword>
<dbReference type="Pfam" id="PF03235">
    <property type="entry name" value="GmrSD_N"/>
    <property type="match status" value="1"/>
</dbReference>
<comment type="caution">
    <text evidence="2">The sequence shown here is derived from an EMBL/GenBank/DDBJ whole genome shotgun (WGS) entry which is preliminary data.</text>
</comment>
<name>A0A553V3P3_9HELI</name>
<reference evidence="3" key="2">
    <citation type="submission" date="2019-07" db="EMBL/GenBank/DDBJ databases">
        <title>Helicobacter labacensis sp. nov., Helicobacter mehlei sp. nov. and Helicobacter vulpis sp. nov., isolated from gastric mucosa of red fox (Vulpis vulpis).</title>
        <authorList>
            <person name="Papic B."/>
        </authorList>
    </citation>
    <scope>NUCLEOTIDE SEQUENCE [LARGE SCALE GENOMIC DNA]</scope>
    <source>
        <strain evidence="3">L8b</strain>
    </source>
</reference>
<evidence type="ECO:0000313" key="2">
    <source>
        <dbReference type="EMBL" id="TSA87052.1"/>
    </source>
</evidence>
<dbReference type="PANTHER" id="PTHR37292">
    <property type="entry name" value="VNG6097C"/>
    <property type="match status" value="1"/>
</dbReference>
<dbReference type="InterPro" id="IPR004919">
    <property type="entry name" value="GmrSD_N"/>
</dbReference>
<proteinExistence type="predicted"/>
<dbReference type="Proteomes" id="UP000319322">
    <property type="component" value="Unassembled WGS sequence"/>
</dbReference>
<evidence type="ECO:0000313" key="3">
    <source>
        <dbReference type="Proteomes" id="UP000319322"/>
    </source>
</evidence>
<dbReference type="EMBL" id="VKGC01000001">
    <property type="protein sequence ID" value="TSA87052.1"/>
    <property type="molecule type" value="Genomic_DNA"/>
</dbReference>
<dbReference type="RefSeq" id="WP_120947777.1">
    <property type="nucleotide sequence ID" value="NZ_QXQS01000002.1"/>
</dbReference>
<feature type="domain" description="GmrSD restriction endonucleases N-terminal" evidence="1">
    <location>
        <begin position="23"/>
        <end position="224"/>
    </location>
</feature>
<evidence type="ECO:0000259" key="1">
    <source>
        <dbReference type="Pfam" id="PF03235"/>
    </source>
</evidence>
<sequence length="554" mass="64708">MQEGFFCNYSEKDCQELIHCLLEGEYQIPRFQRDFVWKKDQVAKFIDSLVRSYPTGSFVVWRTKERLQANKEIGQVFLKEPKAGEIYYVLDGQQRITALFMIYQGLRVQRSPRVADDYQDIMLRLESDEERDFCFVRDPKAETNKVAVSVYDLISQSILEIQEKYNLSLQEAKRFEKFKQKIEKYRFPVIEITNASLDKIVEVFARINTGGTKLTPFEVMCAKFYIPPTTDSTQTIITHPGFDLEAKFRALRAELDELDYAFDHPMVVLQLISYWLRSNIQENLTKKIAIATILRLEPEKVQQTWDFIAPCFIHAAHLLKHDLKIPSFDFLPSVGSLMLMAYFYALSEHKSPNAKQIANLRCLLFRSMFFSNNITGDTLLKQLGLVEQIHKEKPVDFKKELPRTTTKEFLMEEKINTRNGFHRGILCVLATLEPCDFDNNSKVLLDNLFVSDTTKSKKRNLHHFYPKNHLKHLNPDFNPDVIANITFLSAKLNQEIKDSPPKIYIEKYRQSNPHLNQTLQAHLIDPSNPKVLEDYQAFLHMRAQKILEKIKELT</sequence>
<accession>A0A553V3P3</accession>
<gene>
    <name evidence="2" type="ORF">FNE76_00910</name>
</gene>
<dbReference type="PANTHER" id="PTHR37292:SF2">
    <property type="entry name" value="DUF262 DOMAIN-CONTAINING PROTEIN"/>
    <property type="match status" value="1"/>
</dbReference>